<accession>A0A418V592</accession>
<organism evidence="3 4">
    <name type="scientific">Deinococcus cavernae</name>
    <dbReference type="NCBI Taxonomy" id="2320857"/>
    <lineage>
        <taxon>Bacteria</taxon>
        <taxon>Thermotogati</taxon>
        <taxon>Deinococcota</taxon>
        <taxon>Deinococci</taxon>
        <taxon>Deinococcales</taxon>
        <taxon>Deinococcaceae</taxon>
        <taxon>Deinococcus</taxon>
    </lineage>
</organism>
<dbReference type="InterPro" id="IPR011042">
    <property type="entry name" value="6-blade_b-propeller_TolB-like"/>
</dbReference>
<protein>
    <submittedName>
        <fullName evidence="3">Sorbosone dehydrogenase family protein</fullName>
    </submittedName>
</protein>
<keyword evidence="1" id="KW-0732">Signal</keyword>
<evidence type="ECO:0000256" key="1">
    <source>
        <dbReference type="SAM" id="SignalP"/>
    </source>
</evidence>
<proteinExistence type="predicted"/>
<name>A0A418V592_9DEIO</name>
<evidence type="ECO:0000313" key="3">
    <source>
        <dbReference type="EMBL" id="RJF71270.1"/>
    </source>
</evidence>
<dbReference type="InterPro" id="IPR011041">
    <property type="entry name" value="Quinoprot_gluc/sorb_DH_b-prop"/>
</dbReference>
<reference evidence="3 4" key="1">
    <citation type="submission" date="2018-09" db="EMBL/GenBank/DDBJ databases">
        <authorList>
            <person name="Zhu H."/>
        </authorList>
    </citation>
    <scope>NUCLEOTIDE SEQUENCE [LARGE SCALE GENOMIC DNA]</scope>
    <source>
        <strain evidence="3 4">K2S05-167</strain>
    </source>
</reference>
<dbReference type="OrthoDB" id="9770043at2"/>
<dbReference type="Gene3D" id="2.120.10.30">
    <property type="entry name" value="TolB, C-terminal domain"/>
    <property type="match status" value="1"/>
</dbReference>
<dbReference type="SUPFAM" id="SSF50952">
    <property type="entry name" value="Soluble quinoprotein glucose dehydrogenase"/>
    <property type="match status" value="1"/>
</dbReference>
<dbReference type="RefSeq" id="WP_119762277.1">
    <property type="nucleotide sequence ID" value="NZ_QYUJ01000014.1"/>
</dbReference>
<feature type="domain" description="Pyrroloquinoline quinone-dependent pyranose dehydrogenase beta-propeller" evidence="2">
    <location>
        <begin position="29"/>
        <end position="362"/>
    </location>
</feature>
<feature type="chain" id="PRO_5019336932" evidence="1">
    <location>
        <begin position="19"/>
        <end position="365"/>
    </location>
</feature>
<dbReference type="Pfam" id="PF22807">
    <property type="entry name" value="TrAA12"/>
    <property type="match status" value="1"/>
</dbReference>
<evidence type="ECO:0000313" key="4">
    <source>
        <dbReference type="Proteomes" id="UP000286287"/>
    </source>
</evidence>
<dbReference type="PANTHER" id="PTHR33546:SF1">
    <property type="entry name" value="LARGE, MULTIFUNCTIONAL SECRETED PROTEIN"/>
    <property type="match status" value="1"/>
</dbReference>
<sequence length="365" mass="39436">MKKLSLTLLAALGVSACAQTPAAQTTAAQVPSDFKVNVFADGFDQPRYLALAPNGDIFVSDPGKGEIVVLTDANKDGKAEGRTVFAAGLNRPFSIEFHKNYVYVGNTNGVVRFPYKSGDRKATGAAEKLIDLPEGGHWTRTAVFGPDGKLYVSVGSTCNVCEETDARRAAIWVYDENGKNGKVYATGLRNAVGLEWSGNQLYATNNGRDQLGDNLPPEGFYKVKEGGFYGWPYCYTTQAGQPQVWDKDFGRKNADTCKKATPAFALTTAHSAPLGLAFYTGNTFPAQYKGQMFVALHGSWNRSQKSGYKVVTVNPQTGKVTDFMTGFLKGQNTQGRPVDLVVAADGSLLLSDDGTGKVWRIQYSK</sequence>
<keyword evidence="4" id="KW-1185">Reference proteome</keyword>
<evidence type="ECO:0000259" key="2">
    <source>
        <dbReference type="Pfam" id="PF22807"/>
    </source>
</evidence>
<dbReference type="InterPro" id="IPR054539">
    <property type="entry name" value="Beta-prop_PDH"/>
</dbReference>
<dbReference type="AlphaFoldDB" id="A0A418V592"/>
<dbReference type="PROSITE" id="PS51257">
    <property type="entry name" value="PROKAR_LIPOPROTEIN"/>
    <property type="match status" value="1"/>
</dbReference>
<comment type="caution">
    <text evidence="3">The sequence shown here is derived from an EMBL/GenBank/DDBJ whole genome shotgun (WGS) entry which is preliminary data.</text>
</comment>
<dbReference type="PANTHER" id="PTHR33546">
    <property type="entry name" value="LARGE, MULTIFUNCTIONAL SECRETED PROTEIN-RELATED"/>
    <property type="match status" value="1"/>
</dbReference>
<dbReference type="Proteomes" id="UP000286287">
    <property type="component" value="Unassembled WGS sequence"/>
</dbReference>
<gene>
    <name evidence="3" type="ORF">D3875_06485</name>
</gene>
<feature type="signal peptide" evidence="1">
    <location>
        <begin position="1"/>
        <end position="18"/>
    </location>
</feature>
<dbReference type="EMBL" id="QYUJ01000014">
    <property type="protein sequence ID" value="RJF71270.1"/>
    <property type="molecule type" value="Genomic_DNA"/>
</dbReference>